<dbReference type="AlphaFoldDB" id="A0A7J7EXP2"/>
<dbReference type="EMBL" id="JACDTQ010002022">
    <property type="protein sequence ID" value="KAF5920408.1"/>
    <property type="molecule type" value="Genomic_DNA"/>
</dbReference>
<evidence type="ECO:0000256" key="4">
    <source>
        <dbReference type="ARBA" id="ARBA00011088"/>
    </source>
</evidence>
<comment type="cofactor">
    <cofactor evidence="1">
        <name>heme b</name>
        <dbReference type="ChEBI" id="CHEBI:60344"/>
    </cofactor>
</comment>
<proteinExistence type="predicted"/>
<feature type="non-terminal residue" evidence="24">
    <location>
        <position position="188"/>
    </location>
</feature>
<evidence type="ECO:0000256" key="15">
    <source>
        <dbReference type="ARBA" id="ARBA00023075"/>
    </source>
</evidence>
<dbReference type="InterPro" id="IPR016174">
    <property type="entry name" value="Di-haem_cyt_TM"/>
</dbReference>
<dbReference type="InterPro" id="IPR036150">
    <property type="entry name" value="Cyt_b/b6_C_sf"/>
</dbReference>
<dbReference type="PANTHER" id="PTHR19271:SF16">
    <property type="entry name" value="CYTOCHROME B"/>
    <property type="match status" value="1"/>
</dbReference>
<dbReference type="SUPFAM" id="SSF81648">
    <property type="entry name" value="a domain/subunit of cytochrome bc1 complex (Ubiquinol-cytochrome c reductase)"/>
    <property type="match status" value="1"/>
</dbReference>
<keyword evidence="12" id="KW-0249">Electron transport</keyword>
<keyword evidence="15" id="KW-0830">Ubiquinone</keyword>
<dbReference type="Pfam" id="PF00033">
    <property type="entry name" value="Cytochrome_B"/>
    <property type="match status" value="1"/>
</dbReference>
<feature type="domain" description="Cytochrome b/b6 C-terminal region profile" evidence="23">
    <location>
        <begin position="127"/>
        <end position="188"/>
    </location>
</feature>
<evidence type="ECO:0000256" key="21">
    <source>
        <dbReference type="ARBA" id="ARBA00032818"/>
    </source>
</evidence>
<evidence type="ECO:0000256" key="16">
    <source>
        <dbReference type="ARBA" id="ARBA00023128"/>
    </source>
</evidence>
<dbReference type="InterPro" id="IPR005797">
    <property type="entry name" value="Cyt_b/b6_N"/>
</dbReference>
<evidence type="ECO:0000256" key="7">
    <source>
        <dbReference type="ARBA" id="ARBA00022617"/>
    </source>
</evidence>
<sequence length="188" mass="21314">ECLILQILTGLFLAIHYTSDTATSFSSVAHICRDSIYILHLPIHPCRARSLLWILQLPRNMKYRNYPTIHCKSHSIHRLRPTMRQNILLRNNRHYKSSLSHPLHQQQSTLVIVHLLSLHETGSNYSSGIPSDIDKSLVPPLLQKDFLGCLLLVLVPLILVLFSPDLLGDPDNYTPANPLSTPPHIKQA</sequence>
<comment type="caution">
    <text evidence="24">The sequence shown here is derived from an EMBL/GenBank/DDBJ whole genome shotgun (WGS) entry which is preliminary data.</text>
</comment>
<dbReference type="GO" id="GO:0008121">
    <property type="term" value="F:quinol-cytochrome-c reductase activity"/>
    <property type="evidence" value="ECO:0007669"/>
    <property type="project" value="TreeGrafter"/>
</dbReference>
<dbReference type="Proteomes" id="UP000551758">
    <property type="component" value="Unassembled WGS sequence"/>
</dbReference>
<feature type="signal peptide" evidence="22">
    <location>
        <begin position="1"/>
        <end position="22"/>
    </location>
</feature>
<keyword evidence="9" id="KW-0812">Transmembrane</keyword>
<comment type="function">
    <text evidence="2">Component of the ubiquinol-cytochrome c reductase complex (complex III or cytochrome b-c1 complex) that is part of the mitochondrial respiratory chain. The b-c1 complex mediates electron transfer from ubiquinol to cytochrome c. Contributes to the generation of a proton gradient across the mitochondrial membrane that is then used for ATP synthesis.</text>
</comment>
<evidence type="ECO:0000256" key="6">
    <source>
        <dbReference type="ARBA" id="ARBA00022448"/>
    </source>
</evidence>
<evidence type="ECO:0000313" key="25">
    <source>
        <dbReference type="Proteomes" id="UP000551758"/>
    </source>
</evidence>
<evidence type="ECO:0000256" key="11">
    <source>
        <dbReference type="ARBA" id="ARBA00022792"/>
    </source>
</evidence>
<keyword evidence="13" id="KW-1133">Transmembrane helix</keyword>
<evidence type="ECO:0000256" key="18">
    <source>
        <dbReference type="ARBA" id="ARBA00029812"/>
    </source>
</evidence>
<gene>
    <name evidence="24" type="ORF">HPG69_009658</name>
</gene>
<keyword evidence="10" id="KW-0479">Metal-binding</keyword>
<feature type="chain" id="PRO_5029529119" description="Cytochrome b" evidence="22">
    <location>
        <begin position="23"/>
        <end position="188"/>
    </location>
</feature>
<accession>A0A7J7EXP2</accession>
<dbReference type="GO" id="GO:0016491">
    <property type="term" value="F:oxidoreductase activity"/>
    <property type="evidence" value="ECO:0007669"/>
    <property type="project" value="UniProtKB-UniRule"/>
</dbReference>
<comment type="subunit">
    <text evidence="4">The cytochrome bc1 complex contains 11 subunits: 3 respiratory subunits (MT-CYB, CYC1 and UQCRFS1), 2 core proteins (UQCRC1 and UQCRC2) and 6 low-molecular weight proteins (UQCRH/QCR6, UQCRB/QCR7, UQCRQ/QCR8, UQCR10/QCR9, UQCR11/QCR10 and a cleavage product of UQCRFS1). This cytochrome bc1 complex then forms a dimer.</text>
</comment>
<evidence type="ECO:0000256" key="1">
    <source>
        <dbReference type="ARBA" id="ARBA00001970"/>
    </source>
</evidence>
<evidence type="ECO:0000256" key="8">
    <source>
        <dbReference type="ARBA" id="ARBA00022660"/>
    </source>
</evidence>
<keyword evidence="22" id="KW-0732">Signal</keyword>
<keyword evidence="7" id="KW-0349">Heme</keyword>
<keyword evidence="14" id="KW-0408">Iron</keyword>
<keyword evidence="17" id="KW-0472">Membrane</keyword>
<evidence type="ECO:0000256" key="10">
    <source>
        <dbReference type="ARBA" id="ARBA00022723"/>
    </source>
</evidence>
<evidence type="ECO:0000256" key="20">
    <source>
        <dbReference type="ARBA" id="ARBA00032600"/>
    </source>
</evidence>
<dbReference type="GO" id="GO:0046872">
    <property type="term" value="F:metal ion binding"/>
    <property type="evidence" value="ECO:0007669"/>
    <property type="project" value="UniProtKB-KW"/>
</dbReference>
<dbReference type="Gene3D" id="1.20.810.10">
    <property type="entry name" value="Cytochrome Bc1 Complex, Chain C"/>
    <property type="match status" value="2"/>
</dbReference>
<evidence type="ECO:0000256" key="19">
    <source>
        <dbReference type="ARBA" id="ARBA00031681"/>
    </source>
</evidence>
<dbReference type="InterPro" id="IPR005798">
    <property type="entry name" value="Cyt_b/b6_C"/>
</dbReference>
<keyword evidence="8" id="KW-0679">Respiratory chain</keyword>
<evidence type="ECO:0000256" key="14">
    <source>
        <dbReference type="ARBA" id="ARBA00023004"/>
    </source>
</evidence>
<evidence type="ECO:0000256" key="13">
    <source>
        <dbReference type="ARBA" id="ARBA00022989"/>
    </source>
</evidence>
<evidence type="ECO:0000313" key="24">
    <source>
        <dbReference type="EMBL" id="KAF5920408.1"/>
    </source>
</evidence>
<dbReference type="PROSITE" id="PS51003">
    <property type="entry name" value="CYTB_CTER"/>
    <property type="match status" value="1"/>
</dbReference>
<evidence type="ECO:0000256" key="12">
    <source>
        <dbReference type="ARBA" id="ARBA00022982"/>
    </source>
</evidence>
<name>A0A7J7EXP2_DICBM</name>
<evidence type="ECO:0000256" key="2">
    <source>
        <dbReference type="ARBA" id="ARBA00002566"/>
    </source>
</evidence>
<keyword evidence="11" id="KW-0999">Mitochondrion inner membrane</keyword>
<evidence type="ECO:0000256" key="9">
    <source>
        <dbReference type="ARBA" id="ARBA00022692"/>
    </source>
</evidence>
<keyword evidence="6" id="KW-0813">Transport</keyword>
<dbReference type="GO" id="GO:0005743">
    <property type="term" value="C:mitochondrial inner membrane"/>
    <property type="evidence" value="ECO:0007669"/>
    <property type="project" value="UniProtKB-SubCell"/>
</dbReference>
<dbReference type="GO" id="GO:0006122">
    <property type="term" value="P:mitochondrial electron transport, ubiquinol to cytochrome c"/>
    <property type="evidence" value="ECO:0007669"/>
    <property type="project" value="TreeGrafter"/>
</dbReference>
<reference evidence="24 25" key="1">
    <citation type="journal article" date="2020" name="Mol. Biol. Evol.">
        <title>Interspecific Gene Flow and the Evolution of Specialization in Black and White Rhinoceros.</title>
        <authorList>
            <person name="Moodley Y."/>
            <person name="Westbury M.V."/>
            <person name="Russo I.M."/>
            <person name="Gopalakrishnan S."/>
            <person name="Rakotoarivelo A."/>
            <person name="Olsen R.A."/>
            <person name="Prost S."/>
            <person name="Tunstall T."/>
            <person name="Ryder O.A."/>
            <person name="Dalen L."/>
            <person name="Bruford M.W."/>
        </authorList>
    </citation>
    <scope>NUCLEOTIDE SEQUENCE [LARGE SCALE GENOMIC DNA]</scope>
    <source>
        <strain evidence="24">SBR-YM</strain>
        <tissue evidence="24">Skin</tissue>
    </source>
</reference>
<evidence type="ECO:0000259" key="23">
    <source>
        <dbReference type="PROSITE" id="PS51003"/>
    </source>
</evidence>
<dbReference type="InterPro" id="IPR027387">
    <property type="entry name" value="Cytb/b6-like_sf"/>
</dbReference>
<dbReference type="PANTHER" id="PTHR19271">
    <property type="entry name" value="CYTOCHROME B"/>
    <property type="match status" value="1"/>
</dbReference>
<keyword evidence="25" id="KW-1185">Reference proteome</keyword>
<evidence type="ECO:0000256" key="3">
    <source>
        <dbReference type="ARBA" id="ARBA00004448"/>
    </source>
</evidence>
<evidence type="ECO:0000256" key="22">
    <source>
        <dbReference type="SAM" id="SignalP"/>
    </source>
</evidence>
<evidence type="ECO:0000256" key="17">
    <source>
        <dbReference type="ARBA" id="ARBA00023136"/>
    </source>
</evidence>
<comment type="subcellular location">
    <subcellularLocation>
        <location evidence="3">Mitochondrion inner membrane</location>
        <topology evidence="3">Multi-pass membrane protein</topology>
    </subcellularLocation>
</comment>
<protein>
    <recommendedName>
        <fullName evidence="5">Cytochrome b</fullName>
    </recommendedName>
    <alternativeName>
        <fullName evidence="19">Complex III subunit 3</fullName>
    </alternativeName>
    <alternativeName>
        <fullName evidence="20">Complex III subunit III</fullName>
    </alternativeName>
    <alternativeName>
        <fullName evidence="18">Cytochrome b-c1 complex subunit 3</fullName>
    </alternativeName>
    <alternativeName>
        <fullName evidence="21">Ubiquinol-cytochrome-c reductase complex cytochrome b subunit</fullName>
    </alternativeName>
</protein>
<evidence type="ECO:0000256" key="5">
    <source>
        <dbReference type="ARBA" id="ARBA00013531"/>
    </source>
</evidence>
<keyword evidence="16" id="KW-0496">Mitochondrion</keyword>
<dbReference type="SUPFAM" id="SSF81342">
    <property type="entry name" value="Transmembrane di-heme cytochromes"/>
    <property type="match status" value="1"/>
</dbReference>
<organism evidence="24 25">
    <name type="scientific">Diceros bicornis minor</name>
    <name type="common">South-central black rhinoceros</name>
    <dbReference type="NCBI Taxonomy" id="77932"/>
    <lineage>
        <taxon>Eukaryota</taxon>
        <taxon>Metazoa</taxon>
        <taxon>Chordata</taxon>
        <taxon>Craniata</taxon>
        <taxon>Vertebrata</taxon>
        <taxon>Euteleostomi</taxon>
        <taxon>Mammalia</taxon>
        <taxon>Eutheria</taxon>
        <taxon>Laurasiatheria</taxon>
        <taxon>Perissodactyla</taxon>
        <taxon>Rhinocerotidae</taxon>
        <taxon>Diceros</taxon>
    </lineage>
</organism>